<dbReference type="Proteomes" id="UP000298111">
    <property type="component" value="Unassembled WGS sequence"/>
</dbReference>
<gene>
    <name evidence="3" type="ORF">D8771_05715</name>
</gene>
<dbReference type="RefSeq" id="WP_016471027.1">
    <property type="nucleotide sequence ID" value="NZ_BBQG01000049.1"/>
</dbReference>
<evidence type="ECO:0008006" key="5">
    <source>
        <dbReference type="Google" id="ProtNLM"/>
    </source>
</evidence>
<dbReference type="GeneID" id="75180152"/>
<evidence type="ECO:0000313" key="4">
    <source>
        <dbReference type="Proteomes" id="UP000298111"/>
    </source>
</evidence>
<dbReference type="AlphaFoldDB" id="A0A8H1QSI6"/>
<evidence type="ECO:0000256" key="1">
    <source>
        <dbReference type="SAM" id="MobiDB-lite"/>
    </source>
</evidence>
<reference evidence="3 4" key="1">
    <citation type="submission" date="2018-10" db="EMBL/GenBank/DDBJ databases">
        <title>Isolation of pseudouridimycin from Streptomyces albus DSM 40763.</title>
        <authorList>
            <person name="Rosenqvist P."/>
            <person name="Metsae-Ketelae M."/>
            <person name="Virta P."/>
        </authorList>
    </citation>
    <scope>NUCLEOTIDE SEQUENCE [LARGE SCALE GENOMIC DNA]</scope>
    <source>
        <strain evidence="3 4">DSM 40763</strain>
    </source>
</reference>
<accession>A0A8H1QSI6</accession>
<evidence type="ECO:0000256" key="2">
    <source>
        <dbReference type="SAM" id="SignalP"/>
    </source>
</evidence>
<feature type="chain" id="PRO_5039123994" description="Lipoprotein" evidence="2">
    <location>
        <begin position="21"/>
        <end position="241"/>
    </location>
</feature>
<name>A0A8H1QSI6_9ACTN</name>
<comment type="caution">
    <text evidence="3">The sequence shown here is derived from an EMBL/GenBank/DDBJ whole genome shotgun (WGS) entry which is preliminary data.</text>
</comment>
<organism evidence="3 4">
    <name type="scientific">Streptomyces albus</name>
    <dbReference type="NCBI Taxonomy" id="1888"/>
    <lineage>
        <taxon>Bacteria</taxon>
        <taxon>Bacillati</taxon>
        <taxon>Actinomycetota</taxon>
        <taxon>Actinomycetes</taxon>
        <taxon>Kitasatosporales</taxon>
        <taxon>Streptomycetaceae</taxon>
        <taxon>Streptomyces</taxon>
    </lineage>
</organism>
<protein>
    <recommendedName>
        <fullName evidence="5">Lipoprotein</fullName>
    </recommendedName>
</protein>
<feature type="region of interest" description="Disordered" evidence="1">
    <location>
        <begin position="29"/>
        <end position="80"/>
    </location>
</feature>
<sequence length="241" mass="24598">MRAKLTLAVAAAFLCLGAVTGCGPEADGDGPAAGKNGSQAAEDGSQAGKGSPQASPGGTARSDGGQQGNGGTTEGLPHAGSLRGVETYLGKTQLPCYDMSSDPADDRLPADGFVDTVSENASAAAKKEAAAWSIKEEGVCGEDWTNSYLVYMPSDMRAFQQRYKEYVLGNDRSGGSSSLTSGRFLIGEDFAVDPAGKIRDSGLLATGLLLLNCDPGLKVPSGHTERPALVDGCVLTDYVAG</sequence>
<feature type="signal peptide" evidence="2">
    <location>
        <begin position="1"/>
        <end position="20"/>
    </location>
</feature>
<dbReference type="PROSITE" id="PS51257">
    <property type="entry name" value="PROKAR_LIPOPROTEIN"/>
    <property type="match status" value="1"/>
</dbReference>
<keyword evidence="2" id="KW-0732">Signal</keyword>
<dbReference type="EMBL" id="RCIY01000040">
    <property type="protein sequence ID" value="TGG85924.1"/>
    <property type="molecule type" value="Genomic_DNA"/>
</dbReference>
<proteinExistence type="predicted"/>
<evidence type="ECO:0000313" key="3">
    <source>
        <dbReference type="EMBL" id="TGG85924.1"/>
    </source>
</evidence>